<dbReference type="InterPro" id="IPR011004">
    <property type="entry name" value="Trimer_LpxA-like_sf"/>
</dbReference>
<dbReference type="InterPro" id="IPR056818">
    <property type="entry name" value="GlmU/GlgC-like_hexapep"/>
</dbReference>
<dbReference type="InterPro" id="IPR005835">
    <property type="entry name" value="NTP_transferase_dom"/>
</dbReference>
<dbReference type="SUPFAM" id="SSF51161">
    <property type="entry name" value="Trimeric LpxA-like enzymes"/>
    <property type="match status" value="1"/>
</dbReference>
<gene>
    <name evidence="5" type="ORF">HMPREF0202_02565</name>
</gene>
<keyword evidence="5" id="KW-0548">Nucleotidyltransferase</keyword>
<dbReference type="InterPro" id="IPR011832">
    <property type="entry name" value="GlgDAde_trans"/>
</dbReference>
<evidence type="ECO:0000259" key="4">
    <source>
        <dbReference type="Pfam" id="PF24894"/>
    </source>
</evidence>
<dbReference type="Proteomes" id="UP000017081">
    <property type="component" value="Unassembled WGS sequence"/>
</dbReference>
<dbReference type="RefSeq" id="WP_023052094.1">
    <property type="nucleotide sequence ID" value="NZ_CP173065.2"/>
</dbReference>
<protein>
    <submittedName>
        <fullName evidence="5">Glucose-1-phosphate adenylyltransferase, GlgD subunit</fullName>
    </submittedName>
</protein>
<dbReference type="PANTHER" id="PTHR43523">
    <property type="entry name" value="GLUCOSE-1-PHOSPHATE ADENYLYLTRANSFERASE-RELATED"/>
    <property type="match status" value="1"/>
</dbReference>
<keyword evidence="2" id="KW-0320">Glycogen biosynthesis</keyword>
<comment type="caution">
    <text evidence="5">The sequence shown here is derived from an EMBL/GenBank/DDBJ whole genome shotgun (WGS) entry which is preliminary data.</text>
</comment>
<dbReference type="EMBL" id="AXZF01000140">
    <property type="protein sequence ID" value="ERT66665.1"/>
    <property type="molecule type" value="Genomic_DNA"/>
</dbReference>
<dbReference type="eggNOG" id="COG0448">
    <property type="taxonomic scope" value="Bacteria"/>
</dbReference>
<dbReference type="Pfam" id="PF24894">
    <property type="entry name" value="Hexapep_GlmU"/>
    <property type="match status" value="1"/>
</dbReference>
<feature type="domain" description="Nucleotidyl transferase" evidence="3">
    <location>
        <begin position="19"/>
        <end position="151"/>
    </location>
</feature>
<dbReference type="Pfam" id="PF00483">
    <property type="entry name" value="NTP_transferase"/>
    <property type="match status" value="1"/>
</dbReference>
<dbReference type="PANTHER" id="PTHR43523:SF6">
    <property type="entry name" value="GLYCOGEN BIOSYNTHESIS PROTEIN GLGD"/>
    <property type="match status" value="1"/>
</dbReference>
<name>U7V556_9FUSO</name>
<evidence type="ECO:0000313" key="6">
    <source>
        <dbReference type="Proteomes" id="UP000017081"/>
    </source>
</evidence>
<dbReference type="GO" id="GO:0008878">
    <property type="term" value="F:glucose-1-phosphate adenylyltransferase activity"/>
    <property type="evidence" value="ECO:0007669"/>
    <property type="project" value="InterPro"/>
</dbReference>
<feature type="domain" description="Glucose-1-phosphate adenylyltransferase/Bifunctional protein GlmU-like C-terminal hexapeptide" evidence="4">
    <location>
        <begin position="280"/>
        <end position="345"/>
    </location>
</feature>
<dbReference type="Gene3D" id="3.90.550.10">
    <property type="entry name" value="Spore Coat Polysaccharide Biosynthesis Protein SpsA, Chain A"/>
    <property type="match status" value="1"/>
</dbReference>
<comment type="similarity">
    <text evidence="1">Belongs to the bacterial/plant glucose-1-phosphate adenylyltransferase family.</text>
</comment>
<evidence type="ECO:0000256" key="1">
    <source>
        <dbReference type="ARBA" id="ARBA00010443"/>
    </source>
</evidence>
<keyword evidence="5" id="KW-0808">Transferase</keyword>
<reference evidence="5 6" key="1">
    <citation type="submission" date="2013-08" db="EMBL/GenBank/DDBJ databases">
        <authorList>
            <person name="Weinstock G."/>
            <person name="Sodergren E."/>
            <person name="Wylie T."/>
            <person name="Fulton L."/>
            <person name="Fulton R."/>
            <person name="Fronick C."/>
            <person name="O'Laughlin M."/>
            <person name="Godfrey J."/>
            <person name="Miner T."/>
            <person name="Herter B."/>
            <person name="Appelbaum E."/>
            <person name="Cordes M."/>
            <person name="Lek S."/>
            <person name="Wollam A."/>
            <person name="Pepin K.H."/>
            <person name="Palsikar V.B."/>
            <person name="Mitreva M."/>
            <person name="Wilson R.K."/>
        </authorList>
    </citation>
    <scope>NUCLEOTIDE SEQUENCE [LARGE SCALE GENOMIC DNA]</scope>
    <source>
        <strain evidence="5 6">ATCC BAA-474</strain>
    </source>
</reference>
<dbReference type="NCBIfam" id="TIGR02092">
    <property type="entry name" value="glgD"/>
    <property type="match status" value="1"/>
</dbReference>
<evidence type="ECO:0000313" key="5">
    <source>
        <dbReference type="EMBL" id="ERT66665.1"/>
    </source>
</evidence>
<organism evidence="5 6">
    <name type="scientific">Cetobacterium somerae ATCC BAA-474</name>
    <dbReference type="NCBI Taxonomy" id="1319815"/>
    <lineage>
        <taxon>Bacteria</taxon>
        <taxon>Fusobacteriati</taxon>
        <taxon>Fusobacteriota</taxon>
        <taxon>Fusobacteriia</taxon>
        <taxon>Fusobacteriales</taxon>
        <taxon>Fusobacteriaceae</taxon>
        <taxon>Cetobacterium</taxon>
    </lineage>
</organism>
<dbReference type="Gene3D" id="2.160.10.10">
    <property type="entry name" value="Hexapeptide repeat proteins"/>
    <property type="match status" value="1"/>
</dbReference>
<dbReference type="GO" id="GO:0005978">
    <property type="term" value="P:glycogen biosynthetic process"/>
    <property type="evidence" value="ECO:0007669"/>
    <property type="project" value="UniProtKB-KW"/>
</dbReference>
<dbReference type="STRING" id="1319815.HMPREF0202_02565"/>
<proteinExistence type="inferred from homology"/>
<sequence>MLAKYTGVITSFESRDLLKTLTAHRGIATVPIAGKYRAIDFPLSYMKNAGIRNIHVLTSKNCRSLRNHLDVAKSWGLNRKNGGLTIHSGDVESDTELLVENFDDLLKSKDEMIVIAPTYMIANIDLDKAIEFHELSEADVTVIYKNIPEPSENFLGCDILEFNEKNHLTRACANFLPKKNQNISLEIFLIKRSLLMALVMSRPLNQISLKDIIYRSKNNLKIMGFEHKEYLSCLNSLANYFRTNMDLINSKTLKEIFFNENRPIFSKVKDSIPTHYLSEEVVKNSIISNECFIEGTVINSVLSRYVNVEKGARVENCIILQNCTIKAGTHLKNIIVDKNVVLEETELEGNPSYPLVIQKKYKF</sequence>
<dbReference type="InterPro" id="IPR029044">
    <property type="entry name" value="Nucleotide-diphossugar_trans"/>
</dbReference>
<dbReference type="CDD" id="cd04651">
    <property type="entry name" value="LbH_G1P_AT_C"/>
    <property type="match status" value="1"/>
</dbReference>
<accession>U7V556</accession>
<dbReference type="SUPFAM" id="SSF53448">
    <property type="entry name" value="Nucleotide-diphospho-sugar transferases"/>
    <property type="match status" value="1"/>
</dbReference>
<evidence type="ECO:0000256" key="2">
    <source>
        <dbReference type="ARBA" id="ARBA00023056"/>
    </source>
</evidence>
<evidence type="ECO:0000259" key="3">
    <source>
        <dbReference type="Pfam" id="PF00483"/>
    </source>
</evidence>
<dbReference type="InterPro" id="IPR011831">
    <property type="entry name" value="ADP-Glc_PPase"/>
</dbReference>
<dbReference type="HOGENOM" id="CLU_029499_14_0_0"/>
<dbReference type="AlphaFoldDB" id="U7V556"/>
<keyword evidence="6" id="KW-1185">Reference proteome</keyword>